<feature type="non-terminal residue" evidence="1">
    <location>
        <position position="125"/>
    </location>
</feature>
<dbReference type="PANTHER" id="PTHR33969:SF2">
    <property type="entry name" value="SEGREGATION AND CONDENSATION PROTEIN A"/>
    <property type="match status" value="1"/>
</dbReference>
<reference evidence="1" key="1">
    <citation type="journal article" date="2014" name="Front. Microbiol.">
        <title>High frequency of phylogenetically diverse reductive dehalogenase-homologous genes in deep subseafloor sedimentary metagenomes.</title>
        <authorList>
            <person name="Kawai M."/>
            <person name="Futagami T."/>
            <person name="Toyoda A."/>
            <person name="Takaki Y."/>
            <person name="Nishi S."/>
            <person name="Hori S."/>
            <person name="Arai W."/>
            <person name="Tsubouchi T."/>
            <person name="Morono Y."/>
            <person name="Uchiyama I."/>
            <person name="Ito T."/>
            <person name="Fujiyama A."/>
            <person name="Inagaki F."/>
            <person name="Takami H."/>
        </authorList>
    </citation>
    <scope>NUCLEOTIDE SEQUENCE</scope>
    <source>
        <strain evidence="1">Expedition CK06-06</strain>
    </source>
</reference>
<protein>
    <recommendedName>
        <fullName evidence="2">Segregation and condensation protein A</fullName>
    </recommendedName>
</protein>
<dbReference type="PANTHER" id="PTHR33969">
    <property type="entry name" value="SEGREGATION AND CONDENSATION PROTEIN A"/>
    <property type="match status" value="1"/>
</dbReference>
<dbReference type="Gene3D" id="6.10.250.2410">
    <property type="match status" value="1"/>
</dbReference>
<comment type="caution">
    <text evidence="1">The sequence shown here is derived from an EMBL/GenBank/DDBJ whole genome shotgun (WGS) entry which is preliminary data.</text>
</comment>
<dbReference type="AlphaFoldDB" id="X0Y4B5"/>
<accession>X0Y4B5</accession>
<dbReference type="EMBL" id="BARS01057346">
    <property type="protein sequence ID" value="GAG50595.1"/>
    <property type="molecule type" value="Genomic_DNA"/>
</dbReference>
<name>X0Y4B5_9ZZZZ</name>
<sequence>MDEVKDREVGTEGESYRVNVGGFEGPIELLLFLIRKSEINIYDIPISKITGQYLQYLSVLKKIDINLTSEFLVMAATLLLIKSKMLLPSPPGMEDEEKEDPREELVRQLIEYQRYKSASRMLSRR</sequence>
<evidence type="ECO:0000313" key="1">
    <source>
        <dbReference type="EMBL" id="GAG50595.1"/>
    </source>
</evidence>
<dbReference type="Pfam" id="PF02616">
    <property type="entry name" value="SMC_ScpA"/>
    <property type="match status" value="1"/>
</dbReference>
<evidence type="ECO:0008006" key="2">
    <source>
        <dbReference type="Google" id="ProtNLM"/>
    </source>
</evidence>
<organism evidence="1">
    <name type="scientific">marine sediment metagenome</name>
    <dbReference type="NCBI Taxonomy" id="412755"/>
    <lineage>
        <taxon>unclassified sequences</taxon>
        <taxon>metagenomes</taxon>
        <taxon>ecological metagenomes</taxon>
    </lineage>
</organism>
<dbReference type="InterPro" id="IPR003768">
    <property type="entry name" value="ScpA"/>
</dbReference>
<gene>
    <name evidence="1" type="ORF">S01H1_84112</name>
</gene>
<proteinExistence type="predicted"/>